<comment type="caution">
    <text evidence="1">The sequence shown here is derived from an EMBL/GenBank/DDBJ whole genome shotgun (WGS) entry which is preliminary data.</text>
</comment>
<gene>
    <name evidence="1" type="ORF">MLD38_019390</name>
</gene>
<protein>
    <submittedName>
        <fullName evidence="1">Uncharacterized protein</fullName>
    </submittedName>
</protein>
<reference evidence="2" key="1">
    <citation type="journal article" date="2023" name="Front. Plant Sci.">
        <title>Chromosomal-level genome assembly of Melastoma candidum provides insights into trichome evolution.</title>
        <authorList>
            <person name="Zhong Y."/>
            <person name="Wu W."/>
            <person name="Sun C."/>
            <person name="Zou P."/>
            <person name="Liu Y."/>
            <person name="Dai S."/>
            <person name="Zhou R."/>
        </authorList>
    </citation>
    <scope>NUCLEOTIDE SEQUENCE [LARGE SCALE GENOMIC DNA]</scope>
</reference>
<name>A0ACB9R553_9MYRT</name>
<accession>A0ACB9R553</accession>
<dbReference type="Proteomes" id="UP001057402">
    <property type="component" value="Chromosome 5"/>
</dbReference>
<keyword evidence="2" id="KW-1185">Reference proteome</keyword>
<dbReference type="EMBL" id="CM042884">
    <property type="protein sequence ID" value="KAI4371122.1"/>
    <property type="molecule type" value="Genomic_DNA"/>
</dbReference>
<evidence type="ECO:0000313" key="1">
    <source>
        <dbReference type="EMBL" id="KAI4371122.1"/>
    </source>
</evidence>
<organism evidence="1 2">
    <name type="scientific">Melastoma candidum</name>
    <dbReference type="NCBI Taxonomy" id="119954"/>
    <lineage>
        <taxon>Eukaryota</taxon>
        <taxon>Viridiplantae</taxon>
        <taxon>Streptophyta</taxon>
        <taxon>Embryophyta</taxon>
        <taxon>Tracheophyta</taxon>
        <taxon>Spermatophyta</taxon>
        <taxon>Magnoliopsida</taxon>
        <taxon>eudicotyledons</taxon>
        <taxon>Gunneridae</taxon>
        <taxon>Pentapetalae</taxon>
        <taxon>rosids</taxon>
        <taxon>malvids</taxon>
        <taxon>Myrtales</taxon>
        <taxon>Melastomataceae</taxon>
        <taxon>Melastomatoideae</taxon>
        <taxon>Melastomateae</taxon>
        <taxon>Melastoma</taxon>
    </lineage>
</organism>
<sequence length="70" mass="8356">MPWDDLLKEQIRHAPRIPIMRGVPWLEARLYIPIFREDPSRDSTLYSLAVLDFKSLQEQHRQELGIISRL</sequence>
<proteinExistence type="predicted"/>
<evidence type="ECO:0000313" key="2">
    <source>
        <dbReference type="Proteomes" id="UP001057402"/>
    </source>
</evidence>